<dbReference type="Proteomes" id="UP001589619">
    <property type="component" value="Unassembled WGS sequence"/>
</dbReference>
<evidence type="ECO:0000313" key="4">
    <source>
        <dbReference type="Proteomes" id="UP001589619"/>
    </source>
</evidence>
<protein>
    <recommendedName>
        <fullName evidence="5">GerMN domain-containing protein</fullName>
    </recommendedName>
</protein>
<evidence type="ECO:0000313" key="3">
    <source>
        <dbReference type="EMBL" id="MFB9752164.1"/>
    </source>
</evidence>
<dbReference type="RefSeq" id="WP_344910944.1">
    <property type="nucleotide sequence ID" value="NZ_BAAAYO010000010.1"/>
</dbReference>
<evidence type="ECO:0008006" key="5">
    <source>
        <dbReference type="Google" id="ProtNLM"/>
    </source>
</evidence>
<comment type="caution">
    <text evidence="3">The sequence shown here is derived from an EMBL/GenBank/DDBJ whole genome shotgun (WGS) entry which is preliminary data.</text>
</comment>
<keyword evidence="2" id="KW-0732">Signal</keyword>
<feature type="signal peptide" evidence="2">
    <location>
        <begin position="1"/>
        <end position="22"/>
    </location>
</feature>
<dbReference type="EMBL" id="JBHMAG010000009">
    <property type="protein sequence ID" value="MFB9752164.1"/>
    <property type="molecule type" value="Genomic_DNA"/>
</dbReference>
<accession>A0ABV5VV26</accession>
<evidence type="ECO:0000256" key="1">
    <source>
        <dbReference type="SAM" id="MobiDB-lite"/>
    </source>
</evidence>
<feature type="compositionally biased region" description="Low complexity" evidence="1">
    <location>
        <begin position="23"/>
        <end position="44"/>
    </location>
</feature>
<organism evidence="3 4">
    <name type="scientific">Paenibacillus hodogayensis</name>
    <dbReference type="NCBI Taxonomy" id="279208"/>
    <lineage>
        <taxon>Bacteria</taxon>
        <taxon>Bacillati</taxon>
        <taxon>Bacillota</taxon>
        <taxon>Bacilli</taxon>
        <taxon>Bacillales</taxon>
        <taxon>Paenibacillaceae</taxon>
        <taxon>Paenibacillus</taxon>
    </lineage>
</organism>
<dbReference type="PROSITE" id="PS51257">
    <property type="entry name" value="PROKAR_LIPOPROTEIN"/>
    <property type="match status" value="1"/>
</dbReference>
<proteinExistence type="predicted"/>
<feature type="chain" id="PRO_5046948454" description="GerMN domain-containing protein" evidence="2">
    <location>
        <begin position="23"/>
        <end position="181"/>
    </location>
</feature>
<evidence type="ECO:0000256" key="2">
    <source>
        <dbReference type="SAM" id="SignalP"/>
    </source>
</evidence>
<reference evidence="3 4" key="1">
    <citation type="submission" date="2024-09" db="EMBL/GenBank/DDBJ databases">
        <authorList>
            <person name="Sun Q."/>
            <person name="Mori K."/>
        </authorList>
    </citation>
    <scope>NUCLEOTIDE SEQUENCE [LARGE SCALE GENOMIC DNA]</scope>
    <source>
        <strain evidence="3 4">JCM 12520</strain>
    </source>
</reference>
<name>A0ABV5VV26_9BACL</name>
<sequence length="181" mass="19106">MNKTTLLSLSALLALGALTACGKSEQPPSANVAAAAPPAASAPNAPTPAQPAEADASKNADTLKDKKLGELTAADWDKLHLSKKDFDKLLAGLDRTAEPESPFQKISMPNGSTLEITLAPNDVGEFGNALLVGIFDPILRNLYMHSSYYTGNKQPLIRFLDSSGSVIKENSDFIQPKQGAN</sequence>
<keyword evidence="4" id="KW-1185">Reference proteome</keyword>
<feature type="region of interest" description="Disordered" evidence="1">
    <location>
        <begin position="23"/>
        <end position="63"/>
    </location>
</feature>
<gene>
    <name evidence="3" type="ORF">ACFFNY_11415</name>
</gene>